<dbReference type="InterPro" id="IPR045474">
    <property type="entry name" value="GEVED"/>
</dbReference>
<feature type="signal peptide" evidence="2">
    <location>
        <begin position="1"/>
        <end position="26"/>
    </location>
</feature>
<accession>A0ABU9HTW3</accession>
<organism evidence="6 7">
    <name type="scientific">Flavobacterium arundinis</name>
    <dbReference type="NCBI Taxonomy" id="3139143"/>
    <lineage>
        <taxon>Bacteria</taxon>
        <taxon>Pseudomonadati</taxon>
        <taxon>Bacteroidota</taxon>
        <taxon>Flavobacteriia</taxon>
        <taxon>Flavobacteriales</taxon>
        <taxon>Flavobacteriaceae</taxon>
        <taxon>Flavobacterium</taxon>
    </lineage>
</organism>
<evidence type="ECO:0000259" key="3">
    <source>
        <dbReference type="Pfam" id="PF18962"/>
    </source>
</evidence>
<sequence>MKTRLRLLYFSILVCCILGLSNKTYAQLTYSQDFEIDEGGWSDDDFFAFYFFPCTGENALTAEMYSDPDAGDFFAPVTISSSLGTSNGLQATLTYSYSLIDWNTFEGVTNSPDWGEFTIEYSSSQSGPWTNLQTINPSNHVESDDCAVKTVTFTPPVGPVYMRITATPNASLLTDVLINIDNFSVVQTLEACTGTPAASSAVADQPLLCNGSIVNLSLSPAYAASGLIYQWQSSPDGISYTNVPTGGTSATYTTSQAASMWYRANISCGAGTPVTSTPVHVINSGMPCLCDVTFTDDIEPITHVEFAGIDNTSPAAINGTPGVESFTNLPPAQVTPGETYEITLEGNTNDPDGEGGYETYFSVFFDWNQDGDFEDDSEKYDIDFIVFSDGEDGVQATGGIEVPAGALPGLTYMRVFKLFNTFPDAACGDEFGYGQVEDYLVNVAAPSTETLDYVNLQWPATMTFTAGGSDTAYAQAWEGGVTEAPGAGAGITAWIGISPAGSNTNPNTWTTWIPATFNTQAGNNDEYMAVIGAGLTPGTYYYASRFQLNGGPYTYGGYTPTGGGYWDGTTNISGVLTVTCATTAPVADAAQTLCQGSTIADIDITGTMITWYNAATGGTALPASTVLTDGTTYHASATAGGCESVARTPVTVDITVTPAPTADETTQTFCNAAGLEDLEVDGDGEIMWYIAQTGGTALPGNTVLANNTTYYASQSIDGCESIARTGIMVNITSSAIPTGDAVQEIEVDSADDATIEDIEVTATGTINWYDSEENAEAGEDALEEGTVLTNGTYYATQTIDGCESAPFAVTVSVTLGNDEFDAASFMYHPNPVKDVLTLLYAKNISSIEVYNIVGQKVIVKSVNQNEAQLDMSQLSAGTYMVKVMGDTSSKTIKVVKQ</sequence>
<dbReference type="Pfam" id="PF18962">
    <property type="entry name" value="Por_Secre_tail"/>
    <property type="match status" value="1"/>
</dbReference>
<feature type="domain" description="Ig-like" evidence="4">
    <location>
        <begin position="584"/>
        <end position="654"/>
    </location>
</feature>
<evidence type="ECO:0000313" key="7">
    <source>
        <dbReference type="Proteomes" id="UP001464555"/>
    </source>
</evidence>
<dbReference type="Pfam" id="PF19081">
    <property type="entry name" value="Ig_7"/>
    <property type="match status" value="2"/>
</dbReference>
<dbReference type="NCBIfam" id="TIGR04183">
    <property type="entry name" value="Por_Secre_tail"/>
    <property type="match status" value="1"/>
</dbReference>
<evidence type="ECO:0000256" key="1">
    <source>
        <dbReference type="ARBA" id="ARBA00022729"/>
    </source>
</evidence>
<feature type="domain" description="Ig-like" evidence="4">
    <location>
        <begin position="659"/>
        <end position="731"/>
    </location>
</feature>
<comment type="caution">
    <text evidence="6">The sequence shown here is derived from an EMBL/GenBank/DDBJ whole genome shotgun (WGS) entry which is preliminary data.</text>
</comment>
<dbReference type="Proteomes" id="UP001464555">
    <property type="component" value="Unassembled WGS sequence"/>
</dbReference>
<protein>
    <submittedName>
        <fullName evidence="6">GEVED domain-containing protein</fullName>
    </submittedName>
</protein>
<name>A0ABU9HTW3_9FLAO</name>
<keyword evidence="7" id="KW-1185">Reference proteome</keyword>
<dbReference type="RefSeq" id="WP_341695574.1">
    <property type="nucleotide sequence ID" value="NZ_JBBYHR010000002.1"/>
</dbReference>
<evidence type="ECO:0000259" key="5">
    <source>
        <dbReference type="Pfam" id="PF20009"/>
    </source>
</evidence>
<proteinExistence type="predicted"/>
<gene>
    <name evidence="6" type="ORF">AAEO56_03150</name>
</gene>
<dbReference type="Pfam" id="PF20009">
    <property type="entry name" value="GEVED"/>
    <property type="match status" value="1"/>
</dbReference>
<dbReference type="EMBL" id="JBBYHR010000002">
    <property type="protein sequence ID" value="MEL1243249.1"/>
    <property type="molecule type" value="Genomic_DNA"/>
</dbReference>
<evidence type="ECO:0000313" key="6">
    <source>
        <dbReference type="EMBL" id="MEL1243249.1"/>
    </source>
</evidence>
<evidence type="ECO:0000256" key="2">
    <source>
        <dbReference type="SAM" id="SignalP"/>
    </source>
</evidence>
<evidence type="ECO:0000259" key="4">
    <source>
        <dbReference type="Pfam" id="PF19081"/>
    </source>
</evidence>
<dbReference type="InterPro" id="IPR044023">
    <property type="entry name" value="Ig_7"/>
</dbReference>
<feature type="domain" description="Secretion system C-terminal sorting" evidence="3">
    <location>
        <begin position="829"/>
        <end position="894"/>
    </location>
</feature>
<feature type="chain" id="PRO_5045373847" evidence="2">
    <location>
        <begin position="27"/>
        <end position="897"/>
    </location>
</feature>
<keyword evidence="1 2" id="KW-0732">Signal</keyword>
<feature type="domain" description="GEVED" evidence="5">
    <location>
        <begin position="360"/>
        <end position="442"/>
    </location>
</feature>
<reference evidence="6 7" key="1">
    <citation type="submission" date="2024-04" db="EMBL/GenBank/DDBJ databases">
        <title>Flavobacterium sp. DGU11 16S ribosomal RNA gene Genome sequencing and assembly.</title>
        <authorList>
            <person name="Park S."/>
        </authorList>
    </citation>
    <scope>NUCLEOTIDE SEQUENCE [LARGE SCALE GENOMIC DNA]</scope>
    <source>
        <strain evidence="6 7">DGU11</strain>
    </source>
</reference>
<dbReference type="InterPro" id="IPR026444">
    <property type="entry name" value="Secre_tail"/>
</dbReference>